<dbReference type="InterPro" id="IPR023166">
    <property type="entry name" value="BaiN-like_dom_sf"/>
</dbReference>
<evidence type="ECO:0000256" key="2">
    <source>
        <dbReference type="ARBA" id="ARBA00022630"/>
    </source>
</evidence>
<dbReference type="SUPFAM" id="SSF51905">
    <property type="entry name" value="FAD/NAD(P)-binding domain"/>
    <property type="match status" value="1"/>
</dbReference>
<dbReference type="Gene3D" id="1.10.8.260">
    <property type="entry name" value="HI0933 insert domain-like"/>
    <property type="match status" value="1"/>
</dbReference>
<dbReference type="PANTHER" id="PTHR42887">
    <property type="entry name" value="OS12G0638800 PROTEIN"/>
    <property type="match status" value="1"/>
</dbReference>
<evidence type="ECO:0000313" key="6">
    <source>
        <dbReference type="EMBL" id="GAO31640.1"/>
    </source>
</evidence>
<feature type="domain" description="RsdA/BaiN/AoA(So)-like insert" evidence="5">
    <location>
        <begin position="188"/>
        <end position="349"/>
    </location>
</feature>
<feature type="domain" description="RsdA/BaiN/AoA(So)-like Rossmann fold-like" evidence="4">
    <location>
        <begin position="2"/>
        <end position="402"/>
    </location>
</feature>
<dbReference type="InterPro" id="IPR036188">
    <property type="entry name" value="FAD/NAD-bd_sf"/>
</dbReference>
<dbReference type="EMBL" id="BAZW01000055">
    <property type="protein sequence ID" value="GAO31640.1"/>
    <property type="molecule type" value="Genomic_DNA"/>
</dbReference>
<dbReference type="RefSeq" id="WP_062127864.1">
    <property type="nucleotide sequence ID" value="NZ_BAZW01000055.1"/>
</dbReference>
<dbReference type="InterPro" id="IPR057661">
    <property type="entry name" value="RsdA/BaiN/AoA(So)_Rossmann"/>
</dbReference>
<reference evidence="6 7" key="1">
    <citation type="journal article" date="2015" name="Microbes Environ.">
        <title>Distribution and evolution of nitrogen fixation genes in the phylum bacteroidetes.</title>
        <authorList>
            <person name="Inoue J."/>
            <person name="Oshima K."/>
            <person name="Suda W."/>
            <person name="Sakamoto M."/>
            <person name="Iino T."/>
            <person name="Noda S."/>
            <person name="Hongoh Y."/>
            <person name="Hattori M."/>
            <person name="Ohkuma M."/>
        </authorList>
    </citation>
    <scope>NUCLEOTIDE SEQUENCE [LARGE SCALE GENOMIC DNA]</scope>
    <source>
        <strain evidence="6">JCM 15548</strain>
    </source>
</reference>
<evidence type="ECO:0000259" key="4">
    <source>
        <dbReference type="Pfam" id="PF03486"/>
    </source>
</evidence>
<dbReference type="Gene3D" id="2.40.30.10">
    <property type="entry name" value="Translation factors"/>
    <property type="match status" value="1"/>
</dbReference>
<dbReference type="OrthoDB" id="9773233at2"/>
<dbReference type="NCBIfam" id="TIGR00275">
    <property type="entry name" value="aminoacetone oxidase family FAD-binding enzyme"/>
    <property type="match status" value="1"/>
</dbReference>
<sequence length="407" mass="43874">MNVAIIGGGAAGFFAAITAKEKYPAHRVVVFEKTGKLLSKVKISGGGRCNVTNACGDMDEFCEAYPRGGKRLKKLFHAFSNQATMQWFEARGVPLVVQDDHCVFPVSQNAQSIVDCLLNEAHRLGVEIKTNAGVCSLESAGSAWNLRFQEGDGPTEVFDGVLVATGGSPKMEGLKWLGDLGHRIENPVPSLFTFNLPDKALTQLMGVVVDNVLVRIPGTNYSARGPLLVTHWGLSGPAILKLSSFAARHLNEKAYQLNVLVNWLGEKKNEGVKADLQAIAGAHPQKRMSNARPLELPERLWLFLLAKSGISADKVWQEVGKKALNKLVDVLINDVYEVKGQSTFREEFVTCGGVSLSDVDLKTMESKVCKNLYFAGEVLDIDALTGGFNLQAAWATGFVAGAAIGGS</sequence>
<dbReference type="PRINTS" id="PR00368">
    <property type="entry name" value="FADPNR"/>
</dbReference>
<organism evidence="6 7">
    <name type="scientific">Geofilum rubicundum JCM 15548</name>
    <dbReference type="NCBI Taxonomy" id="1236989"/>
    <lineage>
        <taxon>Bacteria</taxon>
        <taxon>Pseudomonadati</taxon>
        <taxon>Bacteroidota</taxon>
        <taxon>Bacteroidia</taxon>
        <taxon>Marinilabiliales</taxon>
        <taxon>Marinilabiliaceae</taxon>
        <taxon>Geofilum</taxon>
    </lineage>
</organism>
<name>A0A0E9M393_9BACT</name>
<dbReference type="Gene3D" id="3.50.50.60">
    <property type="entry name" value="FAD/NAD(P)-binding domain"/>
    <property type="match status" value="1"/>
</dbReference>
<dbReference type="InterPro" id="IPR055178">
    <property type="entry name" value="RsdA/BaiN/AoA(So)-like_dom"/>
</dbReference>
<gene>
    <name evidence="6" type="ORF">JCM15548_14024</name>
</gene>
<accession>A0A0E9M393</accession>
<evidence type="ECO:0000259" key="5">
    <source>
        <dbReference type="Pfam" id="PF22780"/>
    </source>
</evidence>
<comment type="caution">
    <text evidence="6">The sequence shown here is derived from an EMBL/GenBank/DDBJ whole genome shotgun (WGS) entry which is preliminary data.</text>
</comment>
<evidence type="ECO:0000256" key="3">
    <source>
        <dbReference type="ARBA" id="ARBA00022827"/>
    </source>
</evidence>
<evidence type="ECO:0000313" key="7">
    <source>
        <dbReference type="Proteomes" id="UP000032900"/>
    </source>
</evidence>
<dbReference type="Proteomes" id="UP000032900">
    <property type="component" value="Unassembled WGS sequence"/>
</dbReference>
<keyword evidence="7" id="KW-1185">Reference proteome</keyword>
<dbReference type="STRING" id="1236989.JCM15548_14024"/>
<comment type="cofactor">
    <cofactor evidence="1">
        <name>FAD</name>
        <dbReference type="ChEBI" id="CHEBI:57692"/>
    </cofactor>
</comment>
<dbReference type="PANTHER" id="PTHR42887:SF2">
    <property type="entry name" value="OS12G0638800 PROTEIN"/>
    <property type="match status" value="1"/>
</dbReference>
<keyword evidence="2" id="KW-0285">Flavoprotein</keyword>
<dbReference type="AlphaFoldDB" id="A0A0E9M393"/>
<proteinExistence type="predicted"/>
<keyword evidence="3" id="KW-0274">FAD</keyword>
<dbReference type="Pfam" id="PF22780">
    <property type="entry name" value="HI0933_like_1st"/>
    <property type="match status" value="1"/>
</dbReference>
<evidence type="ECO:0000256" key="1">
    <source>
        <dbReference type="ARBA" id="ARBA00001974"/>
    </source>
</evidence>
<dbReference type="PRINTS" id="PR00411">
    <property type="entry name" value="PNDRDTASEI"/>
</dbReference>
<dbReference type="SUPFAM" id="SSF160996">
    <property type="entry name" value="HI0933 insert domain-like"/>
    <property type="match status" value="1"/>
</dbReference>
<dbReference type="Pfam" id="PF03486">
    <property type="entry name" value="HI0933_like"/>
    <property type="match status" value="1"/>
</dbReference>
<protein>
    <submittedName>
        <fullName evidence="6">Dehydrogenase</fullName>
    </submittedName>
</protein>
<dbReference type="InterPro" id="IPR004792">
    <property type="entry name" value="BaiN-like"/>
</dbReference>